<gene>
    <name evidence="2" type="ORF">SBAD_LOCUS6330</name>
</gene>
<sequence length="105" mass="11542">MLNVIVACVSRKVSSGSDRDASYECFQSAVSAAFFHARGDLNARVARRPRRKPKRSNGRPRPHCPQMAQLVIRDVSGVVNAQCLIATVSRLRHLLTHVSCSKLTG</sequence>
<organism evidence="4">
    <name type="scientific">Soboliphyme baturini</name>
    <dbReference type="NCBI Taxonomy" id="241478"/>
    <lineage>
        <taxon>Eukaryota</taxon>
        <taxon>Metazoa</taxon>
        <taxon>Ecdysozoa</taxon>
        <taxon>Nematoda</taxon>
        <taxon>Enoplea</taxon>
        <taxon>Dorylaimia</taxon>
        <taxon>Dioctophymatida</taxon>
        <taxon>Dioctophymatoidea</taxon>
        <taxon>Soboliphymatidae</taxon>
        <taxon>Soboliphyme</taxon>
    </lineage>
</organism>
<feature type="compositionally biased region" description="Basic residues" evidence="1">
    <location>
        <begin position="45"/>
        <end position="62"/>
    </location>
</feature>
<evidence type="ECO:0000313" key="2">
    <source>
        <dbReference type="EMBL" id="VDP09768.1"/>
    </source>
</evidence>
<keyword evidence="3" id="KW-1185">Reference proteome</keyword>
<reference evidence="2 3" key="2">
    <citation type="submission" date="2018-11" db="EMBL/GenBank/DDBJ databases">
        <authorList>
            <consortium name="Pathogen Informatics"/>
        </authorList>
    </citation>
    <scope>NUCLEOTIDE SEQUENCE [LARGE SCALE GENOMIC DNA]</scope>
</reference>
<accession>A0A183IRT3</accession>
<dbReference type="EMBL" id="UZAM01009660">
    <property type="protein sequence ID" value="VDP09768.1"/>
    <property type="molecule type" value="Genomic_DNA"/>
</dbReference>
<protein>
    <submittedName>
        <fullName evidence="4">Secreted protein</fullName>
    </submittedName>
</protein>
<evidence type="ECO:0000313" key="3">
    <source>
        <dbReference type="Proteomes" id="UP000270296"/>
    </source>
</evidence>
<evidence type="ECO:0000313" key="4">
    <source>
        <dbReference type="WBParaSite" id="SBAD_0000657501-mRNA-1"/>
    </source>
</evidence>
<proteinExistence type="predicted"/>
<feature type="region of interest" description="Disordered" evidence="1">
    <location>
        <begin position="44"/>
        <end position="65"/>
    </location>
</feature>
<dbReference type="Proteomes" id="UP000270296">
    <property type="component" value="Unassembled WGS sequence"/>
</dbReference>
<name>A0A183IRT3_9BILA</name>
<evidence type="ECO:0000256" key="1">
    <source>
        <dbReference type="SAM" id="MobiDB-lite"/>
    </source>
</evidence>
<dbReference type="WBParaSite" id="SBAD_0000657501-mRNA-1">
    <property type="protein sequence ID" value="SBAD_0000657501-mRNA-1"/>
    <property type="gene ID" value="SBAD_0000657501"/>
</dbReference>
<dbReference type="AlphaFoldDB" id="A0A183IRT3"/>
<reference evidence="4" key="1">
    <citation type="submission" date="2016-06" db="UniProtKB">
        <authorList>
            <consortium name="WormBaseParasite"/>
        </authorList>
    </citation>
    <scope>IDENTIFICATION</scope>
</reference>